<dbReference type="AlphaFoldDB" id="A0A2A8D901"/>
<organism evidence="1 2">
    <name type="scientific">Rothia dentocariosa</name>
    <dbReference type="NCBI Taxonomy" id="2047"/>
    <lineage>
        <taxon>Bacteria</taxon>
        <taxon>Bacillati</taxon>
        <taxon>Actinomycetota</taxon>
        <taxon>Actinomycetes</taxon>
        <taxon>Micrococcales</taxon>
        <taxon>Micrococcaceae</taxon>
        <taxon>Rothia</taxon>
    </lineage>
</organism>
<dbReference type="EMBL" id="PDEV01000001">
    <property type="protein sequence ID" value="PEN17426.1"/>
    <property type="molecule type" value="Genomic_DNA"/>
</dbReference>
<dbReference type="Proteomes" id="UP000219947">
    <property type="component" value="Unassembled WGS sequence"/>
</dbReference>
<name>A0A2A8D901_9MICC</name>
<proteinExistence type="predicted"/>
<evidence type="ECO:0000313" key="1">
    <source>
        <dbReference type="EMBL" id="PEN17426.1"/>
    </source>
</evidence>
<evidence type="ECO:0000313" key="2">
    <source>
        <dbReference type="Proteomes" id="UP000219947"/>
    </source>
</evidence>
<keyword evidence="2" id="KW-1185">Reference proteome</keyword>
<reference evidence="1" key="1">
    <citation type="submission" date="2017-10" db="EMBL/GenBank/DDBJ databases">
        <title>Kefir isolates.</title>
        <authorList>
            <person name="Kim Y."/>
            <person name="Blasche S."/>
        </authorList>
    </citation>
    <scope>NUCLEOTIDE SEQUENCE [LARGE SCALE GENOMIC DNA]</scope>
    <source>
        <strain evidence="1">OG2-2</strain>
    </source>
</reference>
<gene>
    <name evidence="1" type="ORF">CRM92_01140</name>
</gene>
<accession>A0A2A8D901</accession>
<sequence length="416" mass="46325">MQHCLPHTPQVKAENFPVHFNSEQHSSITHTSKPDVEPATVEQILNAYAQGNLDTLLNVLAQRPHDFAQQLNRICRAFPSEIERIAVTLQEVGENLPQGTLVRLYNQYSNAARGVGEKISQDNSRMLHIIQTPVITRAHAARLLLALELCLAPKMRGLIVTMPPQDFYQPMEVEPQPVSCNPALDGAVNPFTPSLWETFPLGNSNEALVLSATGIREIPDGYELSVMLLDDDYQRVHTIERGAPDTCFSCFWDEEVEDSENDIRCGLELGYRVEEYAEINVHRAMKMGARYIVVTALVGERFPQSTDEDDTCNAPSQNGAPRFDSRVAPDLRSLIITPDENIRPVAHRGNFHVLDVPGRTICAVLDLYKQRITMPAVGIPMKADEDDTLAALMGVLNGYLPMTVRDFMQLSGAVVK</sequence>
<comment type="caution">
    <text evidence="1">The sequence shown here is derived from an EMBL/GenBank/DDBJ whole genome shotgun (WGS) entry which is preliminary data.</text>
</comment>
<protein>
    <submittedName>
        <fullName evidence="1">Uncharacterized protein</fullName>
    </submittedName>
</protein>